<dbReference type="AlphaFoldDB" id="A0AAW1VUH2"/>
<dbReference type="Gene3D" id="4.10.1110.10">
    <property type="entry name" value="AN1-like Zinc finger"/>
    <property type="match status" value="1"/>
</dbReference>
<protein>
    <recommendedName>
        <fullName evidence="4">AN1-type domain-containing protein</fullName>
    </recommendedName>
</protein>
<name>A0AAW1VUH2_RUBAR</name>
<dbReference type="SUPFAM" id="SSF118310">
    <property type="entry name" value="AN1-like Zinc finger"/>
    <property type="match status" value="1"/>
</dbReference>
<sequence>MSAMAMDRTNLTSQVLVPPTSPPNSPLDDHQSPTPVTVSASNFMNYTGRTRRTRCPCCNLRLGVLGCHCCCGGVFCGEHRAQLQVQCVCSGRTHPKIEMSGFS</sequence>
<comment type="caution">
    <text evidence="2">The sequence shown here is derived from an EMBL/GenBank/DDBJ whole genome shotgun (WGS) entry which is preliminary data.</text>
</comment>
<feature type="region of interest" description="Disordered" evidence="1">
    <location>
        <begin position="1"/>
        <end position="38"/>
    </location>
</feature>
<evidence type="ECO:0008006" key="4">
    <source>
        <dbReference type="Google" id="ProtNLM"/>
    </source>
</evidence>
<evidence type="ECO:0000256" key="1">
    <source>
        <dbReference type="SAM" id="MobiDB-lite"/>
    </source>
</evidence>
<accession>A0AAW1VUH2</accession>
<proteinExistence type="predicted"/>
<evidence type="ECO:0000313" key="3">
    <source>
        <dbReference type="Proteomes" id="UP001457282"/>
    </source>
</evidence>
<dbReference type="EMBL" id="JBEDUW010000007">
    <property type="protein sequence ID" value="KAK9910746.1"/>
    <property type="molecule type" value="Genomic_DNA"/>
</dbReference>
<dbReference type="Proteomes" id="UP001457282">
    <property type="component" value="Unassembled WGS sequence"/>
</dbReference>
<gene>
    <name evidence="2" type="ORF">M0R45_034694</name>
</gene>
<dbReference type="InterPro" id="IPR035896">
    <property type="entry name" value="AN1-like_Znf"/>
</dbReference>
<keyword evidence="3" id="KW-1185">Reference proteome</keyword>
<organism evidence="2 3">
    <name type="scientific">Rubus argutus</name>
    <name type="common">Southern blackberry</name>
    <dbReference type="NCBI Taxonomy" id="59490"/>
    <lineage>
        <taxon>Eukaryota</taxon>
        <taxon>Viridiplantae</taxon>
        <taxon>Streptophyta</taxon>
        <taxon>Embryophyta</taxon>
        <taxon>Tracheophyta</taxon>
        <taxon>Spermatophyta</taxon>
        <taxon>Magnoliopsida</taxon>
        <taxon>eudicotyledons</taxon>
        <taxon>Gunneridae</taxon>
        <taxon>Pentapetalae</taxon>
        <taxon>rosids</taxon>
        <taxon>fabids</taxon>
        <taxon>Rosales</taxon>
        <taxon>Rosaceae</taxon>
        <taxon>Rosoideae</taxon>
        <taxon>Rosoideae incertae sedis</taxon>
        <taxon>Rubus</taxon>
    </lineage>
</organism>
<evidence type="ECO:0000313" key="2">
    <source>
        <dbReference type="EMBL" id="KAK9910746.1"/>
    </source>
</evidence>
<reference evidence="2 3" key="1">
    <citation type="journal article" date="2023" name="G3 (Bethesda)">
        <title>A chromosome-length genome assembly and annotation of blackberry (Rubus argutus, cv. 'Hillquist').</title>
        <authorList>
            <person name="Bruna T."/>
            <person name="Aryal R."/>
            <person name="Dudchenko O."/>
            <person name="Sargent D.J."/>
            <person name="Mead D."/>
            <person name="Buti M."/>
            <person name="Cavallini A."/>
            <person name="Hytonen T."/>
            <person name="Andres J."/>
            <person name="Pham M."/>
            <person name="Weisz D."/>
            <person name="Mascagni F."/>
            <person name="Usai G."/>
            <person name="Natali L."/>
            <person name="Bassil N."/>
            <person name="Fernandez G.E."/>
            <person name="Lomsadze A."/>
            <person name="Armour M."/>
            <person name="Olukolu B."/>
            <person name="Poorten T."/>
            <person name="Britton C."/>
            <person name="Davik J."/>
            <person name="Ashrafi H."/>
            <person name="Aiden E.L."/>
            <person name="Borodovsky M."/>
            <person name="Worthington M."/>
        </authorList>
    </citation>
    <scope>NUCLEOTIDE SEQUENCE [LARGE SCALE GENOMIC DNA]</scope>
    <source>
        <strain evidence="2">PI 553951</strain>
    </source>
</reference>